<dbReference type="AlphaFoldDB" id="A0A1D3UJV0"/>
<evidence type="ECO:0000313" key="3">
    <source>
        <dbReference type="Proteomes" id="UP000182057"/>
    </source>
</evidence>
<keyword evidence="1" id="KW-0812">Transmembrane</keyword>
<proteinExistence type="predicted"/>
<sequence>MPFQQFLLTHFCLAHLIKSLVGVLYYVELVIYNMCLREIRHAAGGEGIGHVHSNHLYKRRISIMLYEPLGKPLERI</sequence>
<name>A0A1D3UJV0_TANFO</name>
<keyword evidence="1" id="KW-1133">Transmembrane helix</keyword>
<keyword evidence="1" id="KW-0472">Membrane</keyword>
<evidence type="ECO:0000256" key="1">
    <source>
        <dbReference type="SAM" id="Phobius"/>
    </source>
</evidence>
<accession>A0A1D3UJV0</accession>
<reference evidence="2 3" key="1">
    <citation type="submission" date="2016-09" db="EMBL/GenBank/DDBJ databases">
        <authorList>
            <person name="Capua I."/>
            <person name="De Benedictis P."/>
            <person name="Joannis T."/>
            <person name="Lombin L.H."/>
            <person name="Cattoli G."/>
        </authorList>
    </citation>
    <scope>NUCLEOTIDE SEQUENCE [LARGE SCALE GENOMIC DNA]</scope>
    <source>
        <strain evidence="2 3">UB20</strain>
    </source>
</reference>
<dbReference type="EMBL" id="FMMM01000034">
    <property type="protein sequence ID" value="SCQ20439.1"/>
    <property type="molecule type" value="Genomic_DNA"/>
</dbReference>
<evidence type="ECO:0000313" key="2">
    <source>
        <dbReference type="EMBL" id="SCQ20439.1"/>
    </source>
</evidence>
<dbReference type="Proteomes" id="UP000182057">
    <property type="component" value="Unassembled WGS sequence"/>
</dbReference>
<organism evidence="2 3">
    <name type="scientific">Tannerella forsythia</name>
    <name type="common">Bacteroides forsythus</name>
    <dbReference type="NCBI Taxonomy" id="28112"/>
    <lineage>
        <taxon>Bacteria</taxon>
        <taxon>Pseudomonadati</taxon>
        <taxon>Bacteroidota</taxon>
        <taxon>Bacteroidia</taxon>
        <taxon>Bacteroidales</taxon>
        <taxon>Tannerellaceae</taxon>
        <taxon>Tannerella</taxon>
    </lineage>
</organism>
<feature type="transmembrane region" description="Helical" evidence="1">
    <location>
        <begin position="6"/>
        <end position="27"/>
    </location>
</feature>
<gene>
    <name evidence="2" type="ORF">TFUB20_01043</name>
</gene>
<protein>
    <submittedName>
        <fullName evidence="2">Uncharacterized protein</fullName>
    </submittedName>
</protein>